<keyword evidence="2" id="KW-0732">Signal</keyword>
<keyword evidence="4" id="KW-1185">Reference proteome</keyword>
<feature type="compositionally biased region" description="Polar residues" evidence="1">
    <location>
        <begin position="114"/>
        <end position="129"/>
    </location>
</feature>
<gene>
    <name evidence="3" type="ORF">ACFP2T_27215</name>
</gene>
<comment type="caution">
    <text evidence="3">The sequence shown here is derived from an EMBL/GenBank/DDBJ whole genome shotgun (WGS) entry which is preliminary data.</text>
</comment>
<evidence type="ECO:0008006" key="5">
    <source>
        <dbReference type="Google" id="ProtNLM"/>
    </source>
</evidence>
<name>A0ABW1KGA2_9ACTN</name>
<organism evidence="3 4">
    <name type="scientific">Plantactinospora solaniradicis</name>
    <dbReference type="NCBI Taxonomy" id="1723736"/>
    <lineage>
        <taxon>Bacteria</taxon>
        <taxon>Bacillati</taxon>
        <taxon>Actinomycetota</taxon>
        <taxon>Actinomycetes</taxon>
        <taxon>Micromonosporales</taxon>
        <taxon>Micromonosporaceae</taxon>
        <taxon>Plantactinospora</taxon>
    </lineage>
</organism>
<feature type="signal peptide" evidence="2">
    <location>
        <begin position="1"/>
        <end position="24"/>
    </location>
</feature>
<feature type="region of interest" description="Disordered" evidence="1">
    <location>
        <begin position="113"/>
        <end position="150"/>
    </location>
</feature>
<dbReference type="EMBL" id="JBHSPR010000021">
    <property type="protein sequence ID" value="MFC6019879.1"/>
    <property type="molecule type" value="Genomic_DNA"/>
</dbReference>
<protein>
    <recommendedName>
        <fullName evidence="5">Lipoprotein</fullName>
    </recommendedName>
</protein>
<evidence type="ECO:0000256" key="1">
    <source>
        <dbReference type="SAM" id="MobiDB-lite"/>
    </source>
</evidence>
<accession>A0ABW1KGA2</accession>
<feature type="region of interest" description="Disordered" evidence="1">
    <location>
        <begin position="337"/>
        <end position="368"/>
    </location>
</feature>
<sequence length="368" mass="38267">MSRHGAPSSLTTTLVLAVSAALVAGCGDASGHARPDVPLPFGGAVHVPAMDRRLLTAAEEELVATCMTRRGMPYLPERSGPDAGVPEDGAAIYSLIEPREARLHGYGMGERLLHTSSAPGASADATTGQGAPAAPPGANDVAPAAPPGANDVARAAMTDERRRAWDVALLGTPGREVQIEVEGTVFTYRPDGCVTLARQELFGEDWDRLQLTAQVAVNTVTQRVWRALAVTAAVERWSDCMTGKGRDFASPAEPRGTIDQALSRVAPGDRAAFSAALRLEHETATADADCQRDSGLWEAVTTAQRAAEGATPPAAATAVTSLRAARERALVAAHRIVGTSATPGPGHSAPDRVTAPGTRHHLQPSSAR</sequence>
<evidence type="ECO:0000256" key="2">
    <source>
        <dbReference type="SAM" id="SignalP"/>
    </source>
</evidence>
<dbReference type="Proteomes" id="UP001596203">
    <property type="component" value="Unassembled WGS sequence"/>
</dbReference>
<proteinExistence type="predicted"/>
<dbReference type="RefSeq" id="WP_377426343.1">
    <property type="nucleotide sequence ID" value="NZ_JBHSPR010000021.1"/>
</dbReference>
<dbReference type="PROSITE" id="PS51257">
    <property type="entry name" value="PROKAR_LIPOPROTEIN"/>
    <property type="match status" value="1"/>
</dbReference>
<evidence type="ECO:0000313" key="3">
    <source>
        <dbReference type="EMBL" id="MFC6019879.1"/>
    </source>
</evidence>
<reference evidence="4" key="1">
    <citation type="journal article" date="2019" name="Int. J. Syst. Evol. Microbiol.">
        <title>The Global Catalogue of Microorganisms (GCM) 10K type strain sequencing project: providing services to taxonomists for standard genome sequencing and annotation.</title>
        <authorList>
            <consortium name="The Broad Institute Genomics Platform"/>
            <consortium name="The Broad Institute Genome Sequencing Center for Infectious Disease"/>
            <person name="Wu L."/>
            <person name="Ma J."/>
        </authorList>
    </citation>
    <scope>NUCLEOTIDE SEQUENCE [LARGE SCALE GENOMIC DNA]</scope>
    <source>
        <strain evidence="4">ZS-35-S2</strain>
    </source>
</reference>
<feature type="compositionally biased region" description="Low complexity" evidence="1">
    <location>
        <begin position="136"/>
        <end position="150"/>
    </location>
</feature>
<feature type="chain" id="PRO_5047461548" description="Lipoprotein" evidence="2">
    <location>
        <begin position="25"/>
        <end position="368"/>
    </location>
</feature>
<evidence type="ECO:0000313" key="4">
    <source>
        <dbReference type="Proteomes" id="UP001596203"/>
    </source>
</evidence>